<keyword evidence="5 10" id="KW-0378">Hydrolase</keyword>
<accession>A0ABV8AL62</accession>
<dbReference type="Gene3D" id="1.20.1540.10">
    <property type="entry name" value="Rhomboid-like"/>
    <property type="match status" value="1"/>
</dbReference>
<evidence type="ECO:0000256" key="8">
    <source>
        <dbReference type="SAM" id="Phobius"/>
    </source>
</evidence>
<dbReference type="GO" id="GO:0008233">
    <property type="term" value="F:peptidase activity"/>
    <property type="evidence" value="ECO:0007669"/>
    <property type="project" value="UniProtKB-KW"/>
</dbReference>
<comment type="subcellular location">
    <subcellularLocation>
        <location evidence="1">Membrane</location>
        <topology evidence="1">Multi-pass membrane protein</topology>
    </subcellularLocation>
</comment>
<evidence type="ECO:0000256" key="1">
    <source>
        <dbReference type="ARBA" id="ARBA00004141"/>
    </source>
</evidence>
<evidence type="ECO:0000313" key="10">
    <source>
        <dbReference type="EMBL" id="MFC3878464.1"/>
    </source>
</evidence>
<dbReference type="PANTHER" id="PTHR43066">
    <property type="entry name" value="RHOMBOID-RELATED PROTEIN"/>
    <property type="match status" value="1"/>
</dbReference>
<feature type="transmembrane region" description="Helical" evidence="8">
    <location>
        <begin position="139"/>
        <end position="158"/>
    </location>
</feature>
<dbReference type="SUPFAM" id="SSF144091">
    <property type="entry name" value="Rhomboid-like"/>
    <property type="match status" value="1"/>
</dbReference>
<organism evidence="10 11">
    <name type="scientific">Winogradskyella maritima</name>
    <dbReference type="NCBI Taxonomy" id="1517766"/>
    <lineage>
        <taxon>Bacteria</taxon>
        <taxon>Pseudomonadati</taxon>
        <taxon>Bacteroidota</taxon>
        <taxon>Flavobacteriia</taxon>
        <taxon>Flavobacteriales</taxon>
        <taxon>Flavobacteriaceae</taxon>
        <taxon>Winogradskyella</taxon>
    </lineage>
</organism>
<keyword evidence="7 8" id="KW-0472">Membrane</keyword>
<gene>
    <name evidence="10" type="ORF">ACFOSX_14580</name>
</gene>
<evidence type="ECO:0000256" key="7">
    <source>
        <dbReference type="ARBA" id="ARBA00023136"/>
    </source>
</evidence>
<evidence type="ECO:0000256" key="6">
    <source>
        <dbReference type="ARBA" id="ARBA00022989"/>
    </source>
</evidence>
<feature type="transmembrane region" description="Helical" evidence="8">
    <location>
        <begin position="12"/>
        <end position="32"/>
    </location>
</feature>
<evidence type="ECO:0000259" key="9">
    <source>
        <dbReference type="Pfam" id="PF01694"/>
    </source>
</evidence>
<feature type="transmembrane region" description="Helical" evidence="8">
    <location>
        <begin position="170"/>
        <end position="187"/>
    </location>
</feature>
<dbReference type="EMBL" id="JBHSAT010000023">
    <property type="protein sequence ID" value="MFC3878464.1"/>
    <property type="molecule type" value="Genomic_DNA"/>
</dbReference>
<protein>
    <submittedName>
        <fullName evidence="10">Rhomboid family intramembrane serine protease</fullName>
        <ecNumber evidence="10">3.4.21.-</ecNumber>
    </submittedName>
</protein>
<dbReference type="Proteomes" id="UP001595812">
    <property type="component" value="Unassembled WGS sequence"/>
</dbReference>
<sequence>MSSDKHFKYSPSVIIYPLLILFSIWLVFWFQVRVDSGIKNYGIHPQKVEGLLGIITSPFLHGDINHIYHNSIPLFVLSLALFYFYRRIAWKVLLFSVLITGLLTWLIADKGNHIGASGVVYALVSFIFFKGVMAKHFRLIAVSLLVIFLYGSMIWYVFPIKDGMSWEGHLSGLLTGLIFAVIFRNNIAKPERYLWEKPSYNEKDDPFMKHFDEDGNFIENLEPEIELEDESASKLEGQKRNTNINYIYKSKDD</sequence>
<keyword evidence="11" id="KW-1185">Reference proteome</keyword>
<feature type="transmembrane region" description="Helical" evidence="8">
    <location>
        <begin position="67"/>
        <end position="85"/>
    </location>
</feature>
<dbReference type="PANTHER" id="PTHR43066:SF1">
    <property type="entry name" value="RHOMBOID PROTEIN 2"/>
    <property type="match status" value="1"/>
</dbReference>
<evidence type="ECO:0000256" key="4">
    <source>
        <dbReference type="ARBA" id="ARBA00022692"/>
    </source>
</evidence>
<comment type="similarity">
    <text evidence="2">Belongs to the peptidase S54 family.</text>
</comment>
<feature type="transmembrane region" description="Helical" evidence="8">
    <location>
        <begin position="92"/>
        <end position="108"/>
    </location>
</feature>
<evidence type="ECO:0000256" key="2">
    <source>
        <dbReference type="ARBA" id="ARBA00009045"/>
    </source>
</evidence>
<dbReference type="EC" id="3.4.21.-" evidence="10"/>
<dbReference type="InterPro" id="IPR022764">
    <property type="entry name" value="Peptidase_S54_rhomboid_dom"/>
</dbReference>
<feature type="domain" description="Peptidase S54 rhomboid" evidence="9">
    <location>
        <begin position="52"/>
        <end position="184"/>
    </location>
</feature>
<keyword evidence="3 10" id="KW-0645">Protease</keyword>
<dbReference type="InterPro" id="IPR035952">
    <property type="entry name" value="Rhomboid-like_sf"/>
</dbReference>
<dbReference type="RefSeq" id="WP_386102855.1">
    <property type="nucleotide sequence ID" value="NZ_JBHSAT010000023.1"/>
</dbReference>
<evidence type="ECO:0000256" key="3">
    <source>
        <dbReference type="ARBA" id="ARBA00022670"/>
    </source>
</evidence>
<dbReference type="Pfam" id="PF01694">
    <property type="entry name" value="Rhomboid"/>
    <property type="match status" value="1"/>
</dbReference>
<reference evidence="11" key="1">
    <citation type="journal article" date="2019" name="Int. J. Syst. Evol. Microbiol.">
        <title>The Global Catalogue of Microorganisms (GCM) 10K type strain sequencing project: providing services to taxonomists for standard genome sequencing and annotation.</title>
        <authorList>
            <consortium name="The Broad Institute Genomics Platform"/>
            <consortium name="The Broad Institute Genome Sequencing Center for Infectious Disease"/>
            <person name="Wu L."/>
            <person name="Ma J."/>
        </authorList>
    </citation>
    <scope>NUCLEOTIDE SEQUENCE [LARGE SCALE GENOMIC DNA]</scope>
    <source>
        <strain evidence="11">CECT 8979</strain>
    </source>
</reference>
<proteinExistence type="inferred from homology"/>
<evidence type="ECO:0000256" key="5">
    <source>
        <dbReference type="ARBA" id="ARBA00022801"/>
    </source>
</evidence>
<evidence type="ECO:0000313" key="11">
    <source>
        <dbReference type="Proteomes" id="UP001595812"/>
    </source>
</evidence>
<name>A0ABV8AL62_9FLAO</name>
<feature type="transmembrane region" description="Helical" evidence="8">
    <location>
        <begin position="114"/>
        <end position="132"/>
    </location>
</feature>
<comment type="caution">
    <text evidence="10">The sequence shown here is derived from an EMBL/GenBank/DDBJ whole genome shotgun (WGS) entry which is preliminary data.</text>
</comment>
<keyword evidence="4 8" id="KW-0812">Transmembrane</keyword>
<dbReference type="GO" id="GO:0006508">
    <property type="term" value="P:proteolysis"/>
    <property type="evidence" value="ECO:0007669"/>
    <property type="project" value="UniProtKB-KW"/>
</dbReference>
<keyword evidence="6 8" id="KW-1133">Transmembrane helix</keyword>